<gene>
    <name evidence="1" type="ORF">NGAL_HAMBI1189_40700</name>
</gene>
<accession>A0A0T7GWK4</accession>
<reference evidence="1 2" key="1">
    <citation type="submission" date="2014-08" db="EMBL/GenBank/DDBJ databases">
        <authorList>
            <person name="Chen Y.-H."/>
        </authorList>
    </citation>
    <scope>NUCLEOTIDE SEQUENCE [LARGE SCALE GENOMIC DNA]</scope>
</reference>
<dbReference type="EMBL" id="CCRK01000010">
    <property type="protein sequence ID" value="CDZ51616.1"/>
    <property type="molecule type" value="Genomic_DNA"/>
</dbReference>
<dbReference type="Proteomes" id="UP000039660">
    <property type="component" value="Unassembled WGS sequence"/>
</dbReference>
<sequence length="133" mass="14575">MKYCRSQRSVVGPNQCRRGREALQPGFPSRDISALLFLTAVAITCSSLTADAHSAPAGWVYPIQCCSDKDCEPVHDANVVESPEGYLVRDSGETIGYGDARIKQSPDDEFHLCRTKSKPPSPTICLFVPPRSF</sequence>
<organism evidence="1 2">
    <name type="scientific">Neorhizobium galegae bv. officinalis</name>
    <dbReference type="NCBI Taxonomy" id="323656"/>
    <lineage>
        <taxon>Bacteria</taxon>
        <taxon>Pseudomonadati</taxon>
        <taxon>Pseudomonadota</taxon>
        <taxon>Alphaproteobacteria</taxon>
        <taxon>Hyphomicrobiales</taxon>
        <taxon>Rhizobiaceae</taxon>
        <taxon>Rhizobium/Agrobacterium group</taxon>
        <taxon>Neorhizobium</taxon>
    </lineage>
</organism>
<proteinExistence type="predicted"/>
<name>A0A0T7GWK4_NEOGA</name>
<dbReference type="AlphaFoldDB" id="A0A0T7GWK4"/>
<evidence type="ECO:0000313" key="2">
    <source>
        <dbReference type="Proteomes" id="UP000039660"/>
    </source>
</evidence>
<protein>
    <submittedName>
        <fullName evidence="1">Uncharacterized protein</fullName>
    </submittedName>
</protein>
<evidence type="ECO:0000313" key="1">
    <source>
        <dbReference type="EMBL" id="CDZ51616.1"/>
    </source>
</evidence>